<evidence type="ECO:0000313" key="7">
    <source>
        <dbReference type="Proteomes" id="UP000801428"/>
    </source>
</evidence>
<organism evidence="6 7">
    <name type="scientific">Curvularia kusanoi</name>
    <name type="common">Cochliobolus kusanoi</name>
    <dbReference type="NCBI Taxonomy" id="90978"/>
    <lineage>
        <taxon>Eukaryota</taxon>
        <taxon>Fungi</taxon>
        <taxon>Dikarya</taxon>
        <taxon>Ascomycota</taxon>
        <taxon>Pezizomycotina</taxon>
        <taxon>Dothideomycetes</taxon>
        <taxon>Pleosporomycetidae</taxon>
        <taxon>Pleosporales</taxon>
        <taxon>Pleosporineae</taxon>
        <taxon>Pleosporaceae</taxon>
        <taxon>Curvularia</taxon>
    </lineage>
</organism>
<dbReference type="Proteomes" id="UP000801428">
    <property type="component" value="Unassembled WGS sequence"/>
</dbReference>
<dbReference type="Pfam" id="PF00891">
    <property type="entry name" value="Methyltransf_2"/>
    <property type="match status" value="1"/>
</dbReference>
<feature type="region of interest" description="Disordered" evidence="4">
    <location>
        <begin position="144"/>
        <end position="168"/>
    </location>
</feature>
<dbReference type="PROSITE" id="PS51683">
    <property type="entry name" value="SAM_OMT_II"/>
    <property type="match status" value="1"/>
</dbReference>
<dbReference type="EMBL" id="SWKU01000017">
    <property type="protein sequence ID" value="KAF2999480.1"/>
    <property type="molecule type" value="Genomic_DNA"/>
</dbReference>
<dbReference type="GO" id="GO:0008171">
    <property type="term" value="F:O-methyltransferase activity"/>
    <property type="evidence" value="ECO:0007669"/>
    <property type="project" value="InterPro"/>
</dbReference>
<reference evidence="6" key="1">
    <citation type="submission" date="2019-04" db="EMBL/GenBank/DDBJ databases">
        <title>Sequencing of skin fungus with MAO and IRED activity.</title>
        <authorList>
            <person name="Marsaioli A.J."/>
            <person name="Bonatto J.M.C."/>
            <person name="Reis Junior O."/>
        </authorList>
    </citation>
    <scope>NUCLEOTIDE SEQUENCE</scope>
    <source>
        <strain evidence="6">30M1</strain>
    </source>
</reference>
<evidence type="ECO:0000256" key="3">
    <source>
        <dbReference type="ARBA" id="ARBA00022691"/>
    </source>
</evidence>
<feature type="compositionally biased region" description="Basic and acidic residues" evidence="4">
    <location>
        <begin position="156"/>
        <end position="168"/>
    </location>
</feature>
<dbReference type="InterPro" id="IPR016461">
    <property type="entry name" value="COMT-like"/>
</dbReference>
<keyword evidence="1" id="KW-0489">Methyltransferase</keyword>
<proteinExistence type="predicted"/>
<keyword evidence="3" id="KW-0949">S-adenosyl-L-methionine</keyword>
<dbReference type="PANTHER" id="PTHR43712:SF2">
    <property type="entry name" value="O-METHYLTRANSFERASE CICE"/>
    <property type="match status" value="1"/>
</dbReference>
<evidence type="ECO:0000256" key="4">
    <source>
        <dbReference type="SAM" id="MobiDB-lite"/>
    </source>
</evidence>
<dbReference type="OrthoDB" id="2410195at2759"/>
<name>A0A9P4TB08_CURKU</name>
<protein>
    <recommendedName>
        <fullName evidence="5">O-methyltransferase C-terminal domain-containing protein</fullName>
    </recommendedName>
</protein>
<dbReference type="InterPro" id="IPR001077">
    <property type="entry name" value="COMT_C"/>
</dbReference>
<gene>
    <name evidence="6" type="ORF">E8E13_008513</name>
</gene>
<evidence type="ECO:0000259" key="5">
    <source>
        <dbReference type="Pfam" id="PF00891"/>
    </source>
</evidence>
<evidence type="ECO:0000256" key="2">
    <source>
        <dbReference type="ARBA" id="ARBA00022679"/>
    </source>
</evidence>
<feature type="domain" description="O-methyltransferase C-terminal" evidence="5">
    <location>
        <begin position="39"/>
        <end position="182"/>
    </location>
</feature>
<dbReference type="GO" id="GO:0032259">
    <property type="term" value="P:methylation"/>
    <property type="evidence" value="ECO:0007669"/>
    <property type="project" value="UniProtKB-KW"/>
</dbReference>
<keyword evidence="2" id="KW-0808">Transferase</keyword>
<dbReference type="PANTHER" id="PTHR43712">
    <property type="entry name" value="PUTATIVE (AFU_ORTHOLOGUE AFUA_4G14580)-RELATED"/>
    <property type="match status" value="1"/>
</dbReference>
<dbReference type="Gene3D" id="3.40.50.150">
    <property type="entry name" value="Vaccinia Virus protein VP39"/>
    <property type="match status" value="1"/>
</dbReference>
<dbReference type="SUPFAM" id="SSF53335">
    <property type="entry name" value="S-adenosyl-L-methionine-dependent methyltransferases"/>
    <property type="match status" value="1"/>
</dbReference>
<evidence type="ECO:0000313" key="6">
    <source>
        <dbReference type="EMBL" id="KAF2999480.1"/>
    </source>
</evidence>
<dbReference type="AlphaFoldDB" id="A0A9P4TB08"/>
<dbReference type="InterPro" id="IPR029063">
    <property type="entry name" value="SAM-dependent_MTases_sf"/>
</dbReference>
<comment type="caution">
    <text evidence="6">The sequence shown here is derived from an EMBL/GenBank/DDBJ whole genome shotgun (WGS) entry which is preliminary data.</text>
</comment>
<keyword evidence="7" id="KW-1185">Reference proteome</keyword>
<accession>A0A9P4TB08</accession>
<sequence length="208" mass="23169">MASQTDSQKSIPAWLSAYLPTGDARTKQEGVDSGNVWWVEVGGRDGSQLAAVAKAFPRMSARMILQNNAAVLEAAPKIEGVETMVHDTLTEQPVHNASVYYFRQILGTFDDVTCIHILQMHLPALKHNPGSRIVIDDTIVPDQEPAGGASSVEGTEAQHAHANDGPERREKRWRWLIDQAGMEVLAINEYRNHDGLIIAKRRYQDQYR</sequence>
<evidence type="ECO:0000256" key="1">
    <source>
        <dbReference type="ARBA" id="ARBA00022603"/>
    </source>
</evidence>